<dbReference type="AlphaFoldDB" id="A0A1I5HEU1"/>
<evidence type="ECO:0000256" key="1">
    <source>
        <dbReference type="ARBA" id="ARBA00006484"/>
    </source>
</evidence>
<dbReference type="OrthoDB" id="3208554at2"/>
<dbReference type="Pfam" id="PF13561">
    <property type="entry name" value="adh_short_C2"/>
    <property type="match status" value="1"/>
</dbReference>
<comment type="similarity">
    <text evidence="1">Belongs to the short-chain dehydrogenases/reductases (SDR) family.</text>
</comment>
<dbReference type="PRINTS" id="PR00081">
    <property type="entry name" value="GDHRDH"/>
</dbReference>
<dbReference type="SUPFAM" id="SSF51735">
    <property type="entry name" value="NAD(P)-binding Rossmann-fold domains"/>
    <property type="match status" value="1"/>
</dbReference>
<dbReference type="PANTHER" id="PTHR43943:SF17">
    <property type="entry name" value="3-PHENYLPROPIONATE-DIHYDRODIOL_CINNAMIC ACID-DIHYDRODIOL DEHYDROGENASE"/>
    <property type="match status" value="1"/>
</dbReference>
<sequence length="253" mass="25931">MDLQLTGARVLVTGGTRGIGRAVVETFVDEGAVVEFCARDTAEIEATEKAIAGRGGRATGVRLDVRDGPALTGWVEAAAGRLGGLDAVVANVSALAAGPGEENWYASFEVDLMHTVRLATAALPHLEASPNGSIVAVSSVSGREADFAAGPYGTMKTAIVGYVSGLAFQLAGRGVRANVVSPGNTYFEGGFWQGIENGAPELFAESLALNPTGRMGTAEEMARAVVFLSSPVSSFTTGTNLVVDGALTRGIQL</sequence>
<proteinExistence type="inferred from homology"/>
<dbReference type="EMBL" id="FOWE01000009">
    <property type="protein sequence ID" value="SFO46689.1"/>
    <property type="molecule type" value="Genomic_DNA"/>
</dbReference>
<dbReference type="InterPro" id="IPR002347">
    <property type="entry name" value="SDR_fam"/>
</dbReference>
<organism evidence="3 4">
    <name type="scientific">Geodermatophilus obscurus</name>
    <dbReference type="NCBI Taxonomy" id="1861"/>
    <lineage>
        <taxon>Bacteria</taxon>
        <taxon>Bacillati</taxon>
        <taxon>Actinomycetota</taxon>
        <taxon>Actinomycetes</taxon>
        <taxon>Geodermatophilales</taxon>
        <taxon>Geodermatophilaceae</taxon>
        <taxon>Geodermatophilus</taxon>
    </lineage>
</organism>
<protein>
    <submittedName>
        <fullName evidence="3">NAD(P)-dependent dehydrogenase, short-chain alcohol dehydrogenase family</fullName>
    </submittedName>
</protein>
<dbReference type="CDD" id="cd05233">
    <property type="entry name" value="SDR_c"/>
    <property type="match status" value="1"/>
</dbReference>
<evidence type="ECO:0000313" key="4">
    <source>
        <dbReference type="Proteomes" id="UP000183642"/>
    </source>
</evidence>
<dbReference type="RefSeq" id="WP_075014947.1">
    <property type="nucleotide sequence ID" value="NZ_FOWE01000009.1"/>
</dbReference>
<dbReference type="GO" id="GO:0016491">
    <property type="term" value="F:oxidoreductase activity"/>
    <property type="evidence" value="ECO:0007669"/>
    <property type="project" value="UniProtKB-KW"/>
</dbReference>
<dbReference type="FunFam" id="3.40.50.720:FF:000084">
    <property type="entry name" value="Short-chain dehydrogenase reductase"/>
    <property type="match status" value="1"/>
</dbReference>
<gene>
    <name evidence="3" type="ORF">SAMN05660359_03646</name>
</gene>
<accession>A0A1I5HEU1</accession>
<dbReference type="InterPro" id="IPR036291">
    <property type="entry name" value="NAD(P)-bd_dom_sf"/>
</dbReference>
<evidence type="ECO:0000313" key="3">
    <source>
        <dbReference type="EMBL" id="SFO46689.1"/>
    </source>
</evidence>
<reference evidence="4" key="1">
    <citation type="submission" date="2016-10" db="EMBL/GenBank/DDBJ databases">
        <authorList>
            <person name="Varghese N."/>
            <person name="Submissions S."/>
        </authorList>
    </citation>
    <scope>NUCLEOTIDE SEQUENCE [LARGE SCALE GENOMIC DNA]</scope>
    <source>
        <strain evidence="4">DSM 43161</strain>
    </source>
</reference>
<name>A0A1I5HEU1_9ACTN</name>
<dbReference type="Gene3D" id="3.40.50.720">
    <property type="entry name" value="NAD(P)-binding Rossmann-like Domain"/>
    <property type="match status" value="1"/>
</dbReference>
<keyword evidence="4" id="KW-1185">Reference proteome</keyword>
<evidence type="ECO:0000256" key="2">
    <source>
        <dbReference type="ARBA" id="ARBA00023002"/>
    </source>
</evidence>
<dbReference type="Proteomes" id="UP000183642">
    <property type="component" value="Unassembled WGS sequence"/>
</dbReference>
<dbReference type="PANTHER" id="PTHR43943">
    <property type="entry name" value="DEHYDROGENASE/REDUCTASE (SDR FAMILY) MEMBER 4"/>
    <property type="match status" value="1"/>
</dbReference>
<keyword evidence="2" id="KW-0560">Oxidoreductase</keyword>